<feature type="region of interest" description="Disordered" evidence="11">
    <location>
        <begin position="42"/>
        <end position="71"/>
    </location>
</feature>
<dbReference type="OrthoDB" id="10041339at2759"/>
<keyword evidence="6" id="KW-0010">Activator</keyword>
<evidence type="ECO:0000256" key="4">
    <source>
        <dbReference type="ARBA" id="ARBA00023006"/>
    </source>
</evidence>
<keyword evidence="5" id="KW-0805">Transcription regulation</keyword>
<evidence type="ECO:0000256" key="11">
    <source>
        <dbReference type="SAM" id="MobiDB-lite"/>
    </source>
</evidence>
<dbReference type="GO" id="GO:0000045">
    <property type="term" value="P:autophagosome assembly"/>
    <property type="evidence" value="ECO:0007669"/>
    <property type="project" value="TreeGrafter"/>
</dbReference>
<evidence type="ECO:0000256" key="8">
    <source>
        <dbReference type="ARBA" id="ARBA00023242"/>
    </source>
</evidence>
<evidence type="ECO:0000256" key="3">
    <source>
        <dbReference type="ARBA" id="ARBA00022490"/>
    </source>
</evidence>
<dbReference type="GO" id="GO:0005776">
    <property type="term" value="C:autophagosome"/>
    <property type="evidence" value="ECO:0007669"/>
    <property type="project" value="UniProtKB-SubCell"/>
</dbReference>
<dbReference type="Proteomes" id="UP000019118">
    <property type="component" value="Unassembled WGS sequence"/>
</dbReference>
<dbReference type="HOGENOM" id="CLU_1016796_0_0_1"/>
<dbReference type="EnsemblMetazoa" id="XM_019903661.1">
    <property type="protein sequence ID" value="XP_019759220.1"/>
    <property type="gene ID" value="LOC109537097"/>
</dbReference>
<evidence type="ECO:0000256" key="7">
    <source>
        <dbReference type="ARBA" id="ARBA00023163"/>
    </source>
</evidence>
<evidence type="ECO:0000313" key="13">
    <source>
        <dbReference type="EnsemblMetazoa" id="XP_019759218.1"/>
    </source>
</evidence>
<gene>
    <name evidence="13" type="primary">109537097</name>
    <name evidence="12" type="ORF">YQE_05884</name>
</gene>
<dbReference type="AlphaFoldDB" id="N6TBG7"/>
<dbReference type="PANTHER" id="PTHR31671">
    <property type="entry name" value="DIABETES AND OBESITY REGULATED, ISOFORM G"/>
    <property type="match status" value="1"/>
</dbReference>
<dbReference type="EnsemblMetazoa" id="XM_019903662.1">
    <property type="protein sequence ID" value="XP_019759221.1"/>
    <property type="gene ID" value="LOC109537097"/>
</dbReference>
<proteinExistence type="predicted"/>
<dbReference type="GO" id="GO:0031410">
    <property type="term" value="C:cytoplasmic vesicle"/>
    <property type="evidence" value="ECO:0007669"/>
    <property type="project" value="UniProtKB-KW"/>
</dbReference>
<dbReference type="InterPro" id="IPR029431">
    <property type="entry name" value="TP53INP"/>
</dbReference>
<feature type="compositionally biased region" description="Polar residues" evidence="11">
    <location>
        <begin position="243"/>
        <end position="256"/>
    </location>
</feature>
<dbReference type="EMBL" id="KB740941">
    <property type="protein sequence ID" value="ENN77589.1"/>
    <property type="molecule type" value="Genomic_DNA"/>
</dbReference>
<dbReference type="GO" id="GO:0016604">
    <property type="term" value="C:nuclear body"/>
    <property type="evidence" value="ECO:0007669"/>
    <property type="project" value="UniProtKB-SubCell"/>
</dbReference>
<evidence type="ECO:0000256" key="1">
    <source>
        <dbReference type="ARBA" id="ARBA00004419"/>
    </source>
</evidence>
<accession>N6TBG7</accession>
<sequence>MLQNLASYLLGGTTTNPGQAGGALNSDSDNRVALRTTDYDDGWTMVDRDSEGNSDDSSHDSASEDDSDSGMDVVRLGRASSVDSLVHVHAMEESWFVTPPPCFSSQTGPVQLRTSPLENLLIEHPSMSVYQRTGSRHPHLHSPARSNASEGAIVVEEEVMEDSTVAEGSMVVYCRPHSPARRARPTVLVSGIHEVQLLKHRQAQKIQTKKVAKQLTRGYLKRANKAREVNGHNYNPRRKERSQGSNRSHASNNRKC</sequence>
<evidence type="ECO:0000313" key="12">
    <source>
        <dbReference type="EMBL" id="ENN77589.1"/>
    </source>
</evidence>
<organism evidence="12">
    <name type="scientific">Dendroctonus ponderosae</name>
    <name type="common">Mountain pine beetle</name>
    <dbReference type="NCBI Taxonomy" id="77166"/>
    <lineage>
        <taxon>Eukaryota</taxon>
        <taxon>Metazoa</taxon>
        <taxon>Ecdysozoa</taxon>
        <taxon>Arthropoda</taxon>
        <taxon>Hexapoda</taxon>
        <taxon>Insecta</taxon>
        <taxon>Pterygota</taxon>
        <taxon>Neoptera</taxon>
        <taxon>Endopterygota</taxon>
        <taxon>Coleoptera</taxon>
        <taxon>Polyphaga</taxon>
        <taxon>Cucujiformia</taxon>
        <taxon>Curculionidae</taxon>
        <taxon>Scolytinae</taxon>
        <taxon>Dendroctonus</taxon>
    </lineage>
</organism>
<feature type="non-terminal residue" evidence="12">
    <location>
        <position position="1"/>
    </location>
</feature>
<evidence type="ECO:0000256" key="6">
    <source>
        <dbReference type="ARBA" id="ARBA00023159"/>
    </source>
</evidence>
<dbReference type="GO" id="GO:0005829">
    <property type="term" value="C:cytosol"/>
    <property type="evidence" value="ECO:0007669"/>
    <property type="project" value="UniProtKB-SubCell"/>
</dbReference>
<keyword evidence="14" id="KW-1185">Reference proteome</keyword>
<dbReference type="EnsemblMetazoa" id="XM_019903659.1">
    <property type="protein sequence ID" value="XP_019759218.1"/>
    <property type="gene ID" value="LOC109537097"/>
</dbReference>
<dbReference type="KEGG" id="dpa:109537097"/>
<keyword evidence="8" id="KW-0539">Nucleus</keyword>
<reference evidence="13" key="2">
    <citation type="submission" date="2024-08" db="UniProtKB">
        <authorList>
            <consortium name="EnsemblMetazoa"/>
        </authorList>
    </citation>
    <scope>IDENTIFICATION</scope>
</reference>
<evidence type="ECO:0000313" key="14">
    <source>
        <dbReference type="Proteomes" id="UP000019118"/>
    </source>
</evidence>
<dbReference type="OMA" id="HAMEESW"/>
<evidence type="ECO:0000256" key="5">
    <source>
        <dbReference type="ARBA" id="ARBA00023015"/>
    </source>
</evidence>
<evidence type="ECO:0000256" key="9">
    <source>
        <dbReference type="ARBA" id="ARBA00023329"/>
    </source>
</evidence>
<comment type="subcellular location">
    <subcellularLocation>
        <location evidence="2">Cytoplasm</location>
        <location evidence="2">Cytosol</location>
    </subcellularLocation>
    <subcellularLocation>
        <location evidence="1">Cytoplasmic vesicle</location>
        <location evidence="1">Autophagosome</location>
    </subcellularLocation>
    <subcellularLocation>
        <location evidence="10">Nucleus</location>
        <location evidence="10">Nuclear body</location>
    </subcellularLocation>
</comment>
<evidence type="ECO:0008006" key="15">
    <source>
        <dbReference type="Google" id="ProtNLM"/>
    </source>
</evidence>
<evidence type="ECO:0000256" key="2">
    <source>
        <dbReference type="ARBA" id="ARBA00004514"/>
    </source>
</evidence>
<protein>
    <recommendedName>
        <fullName evidence="15">Tumor protein p53-inducible nuclear protein 1</fullName>
    </recommendedName>
</protein>
<keyword evidence="4" id="KW-0072">Autophagy</keyword>
<keyword evidence="3" id="KW-0963">Cytoplasm</keyword>
<dbReference type="Pfam" id="PF14839">
    <property type="entry name" value="DOR"/>
    <property type="match status" value="1"/>
</dbReference>
<keyword evidence="9" id="KW-0968">Cytoplasmic vesicle</keyword>
<dbReference type="GO" id="GO:0045893">
    <property type="term" value="P:positive regulation of DNA-templated transcription"/>
    <property type="evidence" value="ECO:0007669"/>
    <property type="project" value="TreeGrafter"/>
</dbReference>
<dbReference type="PANTHER" id="PTHR31671:SF3">
    <property type="entry name" value="DIABETES AND OBESITY REGULATED, ISOFORM G"/>
    <property type="match status" value="1"/>
</dbReference>
<feature type="compositionally biased region" description="Basic and acidic residues" evidence="11">
    <location>
        <begin position="46"/>
        <end position="62"/>
    </location>
</feature>
<keyword evidence="7" id="KW-0804">Transcription</keyword>
<feature type="region of interest" description="Disordered" evidence="11">
    <location>
        <begin position="220"/>
        <end position="256"/>
    </location>
</feature>
<reference evidence="12 14" key="1">
    <citation type="journal article" date="2013" name="Genome Biol.">
        <title>Draft genome of the mountain pine beetle, Dendroctonus ponderosae Hopkins, a major forest pest.</title>
        <authorList>
            <person name="Keeling C.I."/>
            <person name="Yuen M.M."/>
            <person name="Liao N.Y."/>
            <person name="Docking T.R."/>
            <person name="Chan S.K."/>
            <person name="Taylor G.A."/>
            <person name="Palmquist D.L."/>
            <person name="Jackman S.D."/>
            <person name="Nguyen A."/>
            <person name="Li M."/>
            <person name="Henderson H."/>
            <person name="Janes J.K."/>
            <person name="Zhao Y."/>
            <person name="Pandoh P."/>
            <person name="Moore R."/>
            <person name="Sperling F.A."/>
            <person name="Huber D.P."/>
            <person name="Birol I."/>
            <person name="Jones S.J."/>
            <person name="Bohlmann J."/>
        </authorList>
    </citation>
    <scope>NUCLEOTIDE SEQUENCE</scope>
</reference>
<evidence type="ECO:0000256" key="10">
    <source>
        <dbReference type="ARBA" id="ARBA00034306"/>
    </source>
</evidence>
<name>N6TBG7_DENPD</name>